<accession>A0A9Q5HS10</accession>
<dbReference type="PANTHER" id="PTHR45657:SF3">
    <property type="entry name" value="TRANSPORTER, PUTATIVE (AFU_ORTHOLOGUE AFUA_5G09260)-RELATED"/>
    <property type="match status" value="1"/>
</dbReference>
<dbReference type="Pfam" id="PF00650">
    <property type="entry name" value="CRAL_TRIO"/>
    <property type="match status" value="1"/>
</dbReference>
<feature type="domain" description="CRAL-TRIO" evidence="1">
    <location>
        <begin position="95"/>
        <end position="280"/>
    </location>
</feature>
<dbReference type="Proteomes" id="UP000757232">
    <property type="component" value="Unassembled WGS sequence"/>
</dbReference>
<gene>
    <name evidence="2" type="ORF">A7U60_g7896</name>
</gene>
<evidence type="ECO:0000313" key="3">
    <source>
        <dbReference type="Proteomes" id="UP000757232"/>
    </source>
</evidence>
<dbReference type="SMART" id="SM01100">
    <property type="entry name" value="CRAL_TRIO_N"/>
    <property type="match status" value="1"/>
</dbReference>
<dbReference type="Gene3D" id="3.40.525.10">
    <property type="entry name" value="CRAL-TRIO lipid binding domain"/>
    <property type="match status" value="1"/>
</dbReference>
<dbReference type="SUPFAM" id="SSF46938">
    <property type="entry name" value="CRAL/TRIO N-terminal domain"/>
    <property type="match status" value="1"/>
</dbReference>
<evidence type="ECO:0000313" key="2">
    <source>
        <dbReference type="EMBL" id="OCB84942.1"/>
    </source>
</evidence>
<dbReference type="InterPro" id="IPR036273">
    <property type="entry name" value="CRAL/TRIO_N_dom_sf"/>
</dbReference>
<dbReference type="InterPro" id="IPR036865">
    <property type="entry name" value="CRAL-TRIO_dom_sf"/>
</dbReference>
<dbReference type="AlphaFoldDB" id="A0A9Q5HS10"/>
<dbReference type="InterPro" id="IPR001251">
    <property type="entry name" value="CRAL-TRIO_dom"/>
</dbReference>
<dbReference type="CDD" id="cd00170">
    <property type="entry name" value="SEC14"/>
    <property type="match status" value="1"/>
</dbReference>
<proteinExistence type="predicted"/>
<dbReference type="Pfam" id="PF03765">
    <property type="entry name" value="CRAL_TRIO_N"/>
    <property type="match status" value="1"/>
</dbReference>
<dbReference type="InterPro" id="IPR011074">
    <property type="entry name" value="CRAL/TRIO_N_dom"/>
</dbReference>
<evidence type="ECO:0000259" key="1">
    <source>
        <dbReference type="PROSITE" id="PS50191"/>
    </source>
</evidence>
<dbReference type="PANTHER" id="PTHR45657">
    <property type="entry name" value="CRAL-TRIO DOMAIN-CONTAINING PROTEIN YKL091C-RELATED"/>
    <property type="match status" value="1"/>
</dbReference>
<protein>
    <submittedName>
        <fullName evidence="2">CRAL/TRIO domain-containing protein</fullName>
    </submittedName>
</protein>
<reference evidence="2" key="1">
    <citation type="submission" date="2016-06" db="EMBL/GenBank/DDBJ databases">
        <title>Draft Genome sequence of the fungus Inonotus baumii.</title>
        <authorList>
            <person name="Zhu H."/>
            <person name="Lin W."/>
        </authorList>
    </citation>
    <scope>NUCLEOTIDE SEQUENCE</scope>
    <source>
        <strain evidence="2">821</strain>
    </source>
</reference>
<dbReference type="Gene3D" id="1.10.8.20">
    <property type="entry name" value="N-terminal domain of phosphatidylinositol transfer protein sec14p"/>
    <property type="match status" value="1"/>
</dbReference>
<comment type="caution">
    <text evidence="2">The sequence shown here is derived from an EMBL/GenBank/DDBJ whole genome shotgun (WGS) entry which is preliminary data.</text>
</comment>
<organism evidence="2 3">
    <name type="scientific">Sanghuangporus baumii</name>
    <name type="common">Phellinus baumii</name>
    <dbReference type="NCBI Taxonomy" id="108892"/>
    <lineage>
        <taxon>Eukaryota</taxon>
        <taxon>Fungi</taxon>
        <taxon>Dikarya</taxon>
        <taxon>Basidiomycota</taxon>
        <taxon>Agaricomycotina</taxon>
        <taxon>Agaricomycetes</taxon>
        <taxon>Hymenochaetales</taxon>
        <taxon>Hymenochaetaceae</taxon>
        <taxon>Sanghuangporus</taxon>
    </lineage>
</organism>
<sequence>MAHPKVRRSFKGHLGHLTPEQEQALKTFKENLEKAGLYTPATETSRASHDDATLARFLRARRFDPIKAQKQFADRLSWEKKYDVHDLFANFPTDEFENSRRYYPRWTGRRDRQGLPLYVYKLSALSNNIQEEIHSVPPQRRYERIVVLYEVMTRFVAPLCTYLPHEIEPIPVSAVTAIIDLGNVSMRQMWALRNHLQEASELANANYPETLGTVVVVNAPGFFSTVWSWVKAWFDENTRDKIHILGHLNKPDSASSKEIASLIDPVNLPLCYGGQLGWDFFDEPNLDDAACQVIGEVPKGPWIFDNGKVQRPKEFKGDDLEFRPPTNGVTNGVARDSGEIEVSSLPIPNGNAKVDVISVDSHEVGVVNS</sequence>
<name>A0A9Q5HS10_SANBA</name>
<dbReference type="EMBL" id="LNZH02000212">
    <property type="protein sequence ID" value="OCB84942.1"/>
    <property type="molecule type" value="Genomic_DNA"/>
</dbReference>
<dbReference type="SMART" id="SM00516">
    <property type="entry name" value="SEC14"/>
    <property type="match status" value="1"/>
</dbReference>
<dbReference type="InterPro" id="IPR051026">
    <property type="entry name" value="PI/PC_transfer"/>
</dbReference>
<dbReference type="SUPFAM" id="SSF52087">
    <property type="entry name" value="CRAL/TRIO domain"/>
    <property type="match status" value="1"/>
</dbReference>
<dbReference type="OrthoDB" id="30289at2759"/>
<dbReference type="PROSITE" id="PS50191">
    <property type="entry name" value="CRAL_TRIO"/>
    <property type="match status" value="1"/>
</dbReference>
<keyword evidence="3" id="KW-1185">Reference proteome</keyword>